<protein>
    <submittedName>
        <fullName evidence="11">YajC family protein</fullName>
    </submittedName>
</protein>
<evidence type="ECO:0000256" key="4">
    <source>
        <dbReference type="ARBA" id="ARBA00022475"/>
    </source>
</evidence>
<organism evidence="11 12">
    <name type="scientific">Coriobacterium glomerans (strain ATCC 49209 / DSM 20642 / JCM 10262 / PW2)</name>
    <dbReference type="NCBI Taxonomy" id="700015"/>
    <lineage>
        <taxon>Bacteria</taxon>
        <taxon>Bacillati</taxon>
        <taxon>Actinomycetota</taxon>
        <taxon>Coriobacteriia</taxon>
        <taxon>Coriobacteriales</taxon>
        <taxon>Coriobacteriaceae</taxon>
        <taxon>Coriobacterium</taxon>
    </lineage>
</organism>
<proteinExistence type="inferred from homology"/>
<evidence type="ECO:0000256" key="3">
    <source>
        <dbReference type="ARBA" id="ARBA00022448"/>
    </source>
</evidence>
<keyword evidence="9 10" id="KW-0472">Membrane</keyword>
<dbReference type="KEGG" id="cgo:Corgl_0404"/>
<dbReference type="SMART" id="SM01323">
    <property type="entry name" value="YajC"/>
    <property type="match status" value="1"/>
</dbReference>
<dbReference type="Proteomes" id="UP000006851">
    <property type="component" value="Chromosome"/>
</dbReference>
<evidence type="ECO:0000256" key="2">
    <source>
        <dbReference type="ARBA" id="ARBA00006742"/>
    </source>
</evidence>
<keyword evidence="4" id="KW-1003">Cell membrane</keyword>
<evidence type="ECO:0000313" key="11">
    <source>
        <dbReference type="EMBL" id="AEB06522.1"/>
    </source>
</evidence>
<gene>
    <name evidence="11" type="ordered locus">Corgl_0404</name>
</gene>
<evidence type="ECO:0000256" key="5">
    <source>
        <dbReference type="ARBA" id="ARBA00022692"/>
    </source>
</evidence>
<dbReference type="RefSeq" id="WP_013708265.1">
    <property type="nucleotide sequence ID" value="NC_015389.1"/>
</dbReference>
<dbReference type="PANTHER" id="PTHR33909">
    <property type="entry name" value="SEC TRANSLOCON ACCESSORY COMPLEX SUBUNIT YAJC"/>
    <property type="match status" value="1"/>
</dbReference>
<comment type="subcellular location">
    <subcellularLocation>
        <location evidence="1">Cell membrane</location>
        <topology evidence="1">Single-pass membrane protein</topology>
    </subcellularLocation>
</comment>
<dbReference type="InterPro" id="IPR003849">
    <property type="entry name" value="Preprotein_translocase_YajC"/>
</dbReference>
<keyword evidence="6" id="KW-0653">Protein transport</keyword>
<comment type="similarity">
    <text evidence="2">Belongs to the YajC family.</text>
</comment>
<dbReference type="PANTHER" id="PTHR33909:SF1">
    <property type="entry name" value="SEC TRANSLOCON ACCESSORY COMPLEX SUBUNIT YAJC"/>
    <property type="match status" value="1"/>
</dbReference>
<keyword evidence="3" id="KW-0813">Transport</keyword>
<evidence type="ECO:0000256" key="7">
    <source>
        <dbReference type="ARBA" id="ARBA00022989"/>
    </source>
</evidence>
<dbReference type="eggNOG" id="COG1862">
    <property type="taxonomic scope" value="Bacteria"/>
</dbReference>
<evidence type="ECO:0000256" key="1">
    <source>
        <dbReference type="ARBA" id="ARBA00004162"/>
    </source>
</evidence>
<sequence length="95" mass="10237">MGDFGQSILSSSIALLALLVIMGIAYTVWSQVAMRKKRAYFEKLHAELATGQQIIFCGGIYGTVEAVRGDRVSVKVSSGAIMDVSRYAVQQIAGH</sequence>
<dbReference type="Pfam" id="PF02699">
    <property type="entry name" value="YajC"/>
    <property type="match status" value="1"/>
</dbReference>
<dbReference type="EMBL" id="CP002628">
    <property type="protein sequence ID" value="AEB06522.1"/>
    <property type="molecule type" value="Genomic_DNA"/>
</dbReference>
<evidence type="ECO:0000256" key="6">
    <source>
        <dbReference type="ARBA" id="ARBA00022927"/>
    </source>
</evidence>
<keyword evidence="12" id="KW-1185">Reference proteome</keyword>
<keyword evidence="8" id="KW-0811">Translocation</keyword>
<reference evidence="12" key="1">
    <citation type="journal article" date="2013" name="Stand. Genomic Sci.">
        <title>Complete genome sequence of Coriobacterium glomerans type strain (PW2(T)) from the midgut of Pyrrhocoris apterus L. (red soldier bug).</title>
        <authorList>
            <person name="Stackebrandt E."/>
            <person name="Zeytun A."/>
            <person name="Lapidus A."/>
            <person name="Nolan M."/>
            <person name="Lucas S."/>
            <person name="Hammon N."/>
            <person name="Deshpande S."/>
            <person name="Cheng J.F."/>
            <person name="Tapia R."/>
            <person name="Goodwin L.A."/>
            <person name="Pitluck S."/>
            <person name="Liolios K."/>
            <person name="Pagani I."/>
            <person name="Ivanova N."/>
            <person name="Mavromatis K."/>
            <person name="Mikhailova N."/>
            <person name="Huntemann M."/>
            <person name="Pati A."/>
            <person name="Chen A."/>
            <person name="Palaniappan K."/>
            <person name="Chang Y.J."/>
            <person name="Land M."/>
            <person name="Hauser L."/>
            <person name="Rohde M."/>
            <person name="Pukall R."/>
            <person name="Goker M."/>
            <person name="Detter J.C."/>
            <person name="Woyke T."/>
            <person name="Bristow J."/>
            <person name="Eisen J.A."/>
            <person name="Markowitz V."/>
            <person name="Hugenholtz P."/>
            <person name="Kyrpides N.C."/>
            <person name="Klenk H.P."/>
        </authorList>
    </citation>
    <scope>NUCLEOTIDE SEQUENCE</scope>
    <source>
        <strain evidence="12">ATCC 49209 / DSM 20642 / JCM 10262 / PW2</strain>
    </source>
</reference>
<evidence type="ECO:0000256" key="10">
    <source>
        <dbReference type="SAM" id="Phobius"/>
    </source>
</evidence>
<keyword evidence="5 10" id="KW-0812">Transmembrane</keyword>
<evidence type="ECO:0000256" key="9">
    <source>
        <dbReference type="ARBA" id="ARBA00023136"/>
    </source>
</evidence>
<dbReference type="GO" id="GO:0015031">
    <property type="term" value="P:protein transport"/>
    <property type="evidence" value="ECO:0007669"/>
    <property type="project" value="UniProtKB-KW"/>
</dbReference>
<evidence type="ECO:0000313" key="12">
    <source>
        <dbReference type="Proteomes" id="UP000006851"/>
    </source>
</evidence>
<dbReference type="OrthoDB" id="2200043at2"/>
<name>F2NAJ5_CORGP</name>
<feature type="transmembrane region" description="Helical" evidence="10">
    <location>
        <begin position="6"/>
        <end position="29"/>
    </location>
</feature>
<dbReference type="GO" id="GO:0005886">
    <property type="term" value="C:plasma membrane"/>
    <property type="evidence" value="ECO:0007669"/>
    <property type="project" value="UniProtKB-SubCell"/>
</dbReference>
<dbReference type="HOGENOM" id="CLU_116157_6_0_11"/>
<dbReference type="AlphaFoldDB" id="F2NAJ5"/>
<dbReference type="STRING" id="700015.Corgl_0404"/>
<evidence type="ECO:0000256" key="8">
    <source>
        <dbReference type="ARBA" id="ARBA00023010"/>
    </source>
</evidence>
<keyword evidence="7 10" id="KW-1133">Transmembrane helix</keyword>
<accession>F2NAJ5</accession>